<feature type="non-terminal residue" evidence="1">
    <location>
        <position position="130"/>
    </location>
</feature>
<evidence type="ECO:0000313" key="2">
    <source>
        <dbReference type="Proteomes" id="UP000023152"/>
    </source>
</evidence>
<dbReference type="Proteomes" id="UP000023152">
    <property type="component" value="Unassembled WGS sequence"/>
</dbReference>
<evidence type="ECO:0000313" key="1">
    <source>
        <dbReference type="EMBL" id="ETO19884.1"/>
    </source>
</evidence>
<organism evidence="1 2">
    <name type="scientific">Reticulomyxa filosa</name>
    <dbReference type="NCBI Taxonomy" id="46433"/>
    <lineage>
        <taxon>Eukaryota</taxon>
        <taxon>Sar</taxon>
        <taxon>Rhizaria</taxon>
        <taxon>Retaria</taxon>
        <taxon>Foraminifera</taxon>
        <taxon>Monothalamids</taxon>
        <taxon>Reticulomyxidae</taxon>
        <taxon>Reticulomyxa</taxon>
    </lineage>
</organism>
<reference evidence="1 2" key="1">
    <citation type="journal article" date="2013" name="Curr. Biol.">
        <title>The Genome of the Foraminiferan Reticulomyxa filosa.</title>
        <authorList>
            <person name="Glockner G."/>
            <person name="Hulsmann N."/>
            <person name="Schleicher M."/>
            <person name="Noegel A.A."/>
            <person name="Eichinger L."/>
            <person name="Gallinger C."/>
            <person name="Pawlowski J."/>
            <person name="Sierra R."/>
            <person name="Euteneuer U."/>
            <person name="Pillet L."/>
            <person name="Moustafa A."/>
            <person name="Platzer M."/>
            <person name="Groth M."/>
            <person name="Szafranski K."/>
            <person name="Schliwa M."/>
        </authorList>
    </citation>
    <scope>NUCLEOTIDE SEQUENCE [LARGE SCALE GENOMIC DNA]</scope>
</reference>
<gene>
    <name evidence="1" type="ORF">RFI_17343</name>
</gene>
<accession>X6N2E3</accession>
<comment type="caution">
    <text evidence="1">The sequence shown here is derived from an EMBL/GenBank/DDBJ whole genome shotgun (WGS) entry which is preliminary data.</text>
</comment>
<protein>
    <submittedName>
        <fullName evidence="1">Uncharacterized protein</fullName>
    </submittedName>
</protein>
<name>X6N2E3_RETFI</name>
<dbReference type="AlphaFoldDB" id="X6N2E3"/>
<feature type="non-terminal residue" evidence="1">
    <location>
        <position position="1"/>
    </location>
</feature>
<proteinExistence type="predicted"/>
<keyword evidence="2" id="KW-1185">Reference proteome</keyword>
<sequence length="130" mass="14855">DLLRQNSQQPDEPSETRLEHLVMMIEEAVHGEEMLVPEDLLEFATYLSINDRHLRKKAIDLFKQRLKPSDVVLMSGQRDRGQIRSKLGEMHRPISGDLIVDVICDVLSAMGDEEEQDTYNIIQLLGITGQ</sequence>
<dbReference type="EMBL" id="ASPP01013194">
    <property type="protein sequence ID" value="ETO19884.1"/>
    <property type="molecule type" value="Genomic_DNA"/>
</dbReference>